<accession>A0A4Y7IIV0</accession>
<gene>
    <name evidence="1" type="ORF">C5167_017225</name>
</gene>
<protein>
    <submittedName>
        <fullName evidence="1">Uncharacterized protein</fullName>
    </submittedName>
</protein>
<dbReference type="EMBL" id="CM010716">
    <property type="protein sequence ID" value="RZC48803.1"/>
    <property type="molecule type" value="Genomic_DNA"/>
</dbReference>
<keyword evidence="2" id="KW-1185">Reference proteome</keyword>
<dbReference type="STRING" id="3469.A0A4Y7IIV0"/>
<proteinExistence type="predicted"/>
<dbReference type="Proteomes" id="UP000316621">
    <property type="component" value="Chromosome 2"/>
</dbReference>
<name>A0A4Y7IIV0_PAPSO</name>
<reference evidence="1 2" key="1">
    <citation type="journal article" date="2018" name="Science">
        <title>The opium poppy genome and morphinan production.</title>
        <authorList>
            <person name="Guo L."/>
            <person name="Winzer T."/>
            <person name="Yang X."/>
            <person name="Li Y."/>
            <person name="Ning Z."/>
            <person name="He Z."/>
            <person name="Teodor R."/>
            <person name="Lu Y."/>
            <person name="Bowser T.A."/>
            <person name="Graham I.A."/>
            <person name="Ye K."/>
        </authorList>
    </citation>
    <scope>NUCLEOTIDE SEQUENCE [LARGE SCALE GENOMIC DNA]</scope>
    <source>
        <strain evidence="2">cv. HN1</strain>
        <tissue evidence="1">Leaves</tissue>
    </source>
</reference>
<dbReference type="AlphaFoldDB" id="A0A4Y7IIV0"/>
<evidence type="ECO:0000313" key="2">
    <source>
        <dbReference type="Proteomes" id="UP000316621"/>
    </source>
</evidence>
<sequence length="200" mass="22405">MVDLLRTPVIHGGGVKSSVDSTQQKWELGRSIEVCGGRAVYTVTNHLMGDVKKQADQCSGGKSKRNWIFFQMMYLLRLSEEDEEGTFVDPALCGRRPNILSFLHGTEAEIFDGATPKHTTYIVTEPVMALSEKIKELGLEGTQGNCSGTVLGGYMFHEEFESELEELEGDELEEQLLQPIVQTQVQIKEMHGRHCLMQLE</sequence>
<evidence type="ECO:0000313" key="1">
    <source>
        <dbReference type="EMBL" id="RZC48803.1"/>
    </source>
</evidence>
<organism evidence="1 2">
    <name type="scientific">Papaver somniferum</name>
    <name type="common">Opium poppy</name>
    <dbReference type="NCBI Taxonomy" id="3469"/>
    <lineage>
        <taxon>Eukaryota</taxon>
        <taxon>Viridiplantae</taxon>
        <taxon>Streptophyta</taxon>
        <taxon>Embryophyta</taxon>
        <taxon>Tracheophyta</taxon>
        <taxon>Spermatophyta</taxon>
        <taxon>Magnoliopsida</taxon>
        <taxon>Ranunculales</taxon>
        <taxon>Papaveraceae</taxon>
        <taxon>Papaveroideae</taxon>
        <taxon>Papaver</taxon>
    </lineage>
</organism>
<dbReference type="Gramene" id="RZC48803">
    <property type="protein sequence ID" value="RZC48803"/>
    <property type="gene ID" value="C5167_017225"/>
</dbReference>